<dbReference type="Proteomes" id="UP000183954">
    <property type="component" value="Unassembled WGS sequence"/>
</dbReference>
<evidence type="ECO:0000256" key="2">
    <source>
        <dbReference type="ARBA" id="ARBA00022617"/>
    </source>
</evidence>
<keyword evidence="6" id="KW-0472">Membrane</keyword>
<dbReference type="EMBL" id="FQXJ01000010">
    <property type="protein sequence ID" value="SHI20095.1"/>
    <property type="molecule type" value="Genomic_DNA"/>
</dbReference>
<dbReference type="InterPro" id="IPR023155">
    <property type="entry name" value="Cyt_c-552/4"/>
</dbReference>
<dbReference type="STRING" id="1121420.SAMN02746098_03049"/>
<keyword evidence="5" id="KW-0408">Iron</keyword>
<evidence type="ECO:0000313" key="9">
    <source>
        <dbReference type="Proteomes" id="UP000183954"/>
    </source>
</evidence>
<sequence>MQSFKKSLILMGLVFLVIYIVYRFSYAWFCNPSSCVKCHEVEPYVVSWDESPHSTVDCRACHEDRGPFHRLDYIVRGIRDIGIHFQGNYSFPMKSVVYDSNCINCHVGDFKPESEAPTMPKGHAKLIKNGVGCNNCHRDTGHKNGLLVDAKFEALEP</sequence>
<keyword evidence="9" id="KW-1185">Reference proteome</keyword>
<dbReference type="InterPro" id="IPR038266">
    <property type="entry name" value="NapC/NirT_cytc_sf"/>
</dbReference>
<dbReference type="Gene3D" id="1.10.3820.10">
    <property type="entry name" value="Di-heme elbow motif domain"/>
    <property type="match status" value="1"/>
</dbReference>
<evidence type="ECO:0000256" key="5">
    <source>
        <dbReference type="ARBA" id="ARBA00023004"/>
    </source>
</evidence>
<dbReference type="SUPFAM" id="SSF48695">
    <property type="entry name" value="Multiheme cytochromes"/>
    <property type="match status" value="1"/>
</dbReference>
<keyword evidence="6" id="KW-0812">Transmembrane</keyword>
<keyword evidence="4" id="KW-0249">Electron transport</keyword>
<evidence type="ECO:0000256" key="3">
    <source>
        <dbReference type="ARBA" id="ARBA00022723"/>
    </source>
</evidence>
<evidence type="ECO:0000313" key="8">
    <source>
        <dbReference type="EMBL" id="SHI20095.1"/>
    </source>
</evidence>
<keyword evidence="1" id="KW-0813">Transport</keyword>
<evidence type="ECO:0000256" key="1">
    <source>
        <dbReference type="ARBA" id="ARBA00022448"/>
    </source>
</evidence>
<dbReference type="AlphaFoldDB" id="A0A1M5Z784"/>
<keyword evidence="3" id="KW-0479">Metal-binding</keyword>
<feature type="transmembrane region" description="Helical" evidence="6">
    <location>
        <begin position="7"/>
        <end position="29"/>
    </location>
</feature>
<feature type="domain" description="Cytochrome c-552/4" evidence="7">
    <location>
        <begin position="95"/>
        <end position="137"/>
    </location>
</feature>
<evidence type="ECO:0000259" key="7">
    <source>
        <dbReference type="Pfam" id="PF13435"/>
    </source>
</evidence>
<dbReference type="InterPro" id="IPR036280">
    <property type="entry name" value="Multihaem_cyt_sf"/>
</dbReference>
<organism evidence="8 9">
    <name type="scientific">Desulfosporosinus lacus DSM 15449</name>
    <dbReference type="NCBI Taxonomy" id="1121420"/>
    <lineage>
        <taxon>Bacteria</taxon>
        <taxon>Bacillati</taxon>
        <taxon>Bacillota</taxon>
        <taxon>Clostridia</taxon>
        <taxon>Eubacteriales</taxon>
        <taxon>Desulfitobacteriaceae</taxon>
        <taxon>Desulfosporosinus</taxon>
    </lineage>
</organism>
<dbReference type="OrthoDB" id="9791652at2"/>
<accession>A0A1M5Z784</accession>
<protein>
    <submittedName>
        <fullName evidence="8">Cytochrome c nitrite reductase small subunit</fullName>
    </submittedName>
</protein>
<keyword evidence="6" id="KW-1133">Transmembrane helix</keyword>
<proteinExistence type="predicted"/>
<gene>
    <name evidence="8" type="ORF">SAMN02746098_03049</name>
</gene>
<dbReference type="GO" id="GO:0046872">
    <property type="term" value="F:metal ion binding"/>
    <property type="evidence" value="ECO:0007669"/>
    <property type="project" value="UniProtKB-KW"/>
</dbReference>
<name>A0A1M5Z784_9FIRM</name>
<reference evidence="9" key="1">
    <citation type="submission" date="2016-11" db="EMBL/GenBank/DDBJ databases">
        <authorList>
            <person name="Varghese N."/>
            <person name="Submissions S."/>
        </authorList>
    </citation>
    <scope>NUCLEOTIDE SEQUENCE [LARGE SCALE GENOMIC DNA]</scope>
    <source>
        <strain evidence="9">DSM 15449</strain>
    </source>
</reference>
<keyword evidence="2" id="KW-0349">Heme</keyword>
<dbReference type="Pfam" id="PF13435">
    <property type="entry name" value="Cytochrome_C554"/>
    <property type="match status" value="1"/>
</dbReference>
<evidence type="ECO:0000256" key="6">
    <source>
        <dbReference type="SAM" id="Phobius"/>
    </source>
</evidence>
<evidence type="ECO:0000256" key="4">
    <source>
        <dbReference type="ARBA" id="ARBA00022982"/>
    </source>
</evidence>